<dbReference type="GO" id="GO:0005243">
    <property type="term" value="F:gap junction channel activity"/>
    <property type="evidence" value="ECO:0007669"/>
    <property type="project" value="TreeGrafter"/>
</dbReference>
<dbReference type="SMART" id="SM01089">
    <property type="entry name" value="Connexin_CCC"/>
    <property type="match status" value="1"/>
</dbReference>
<dbReference type="AlphaFoldDB" id="A0AA97KDC4"/>
<feature type="transmembrane region" description="Helical" evidence="9">
    <location>
        <begin position="77"/>
        <end position="97"/>
    </location>
</feature>
<proteinExistence type="predicted"/>
<dbReference type="RefSeq" id="XP_054854848.1">
    <property type="nucleotide sequence ID" value="XM_054998873.1"/>
</dbReference>
<evidence type="ECO:0000256" key="2">
    <source>
        <dbReference type="ARBA" id="ARBA00004651"/>
    </source>
</evidence>
<name>A0AA97KDC4_EUBMA</name>
<keyword evidence="8 9" id="KW-0472">Membrane</keyword>
<sequence>MNWASLQELVSEVNQYSTVWGRIWFNVVFIFRLLVYTVAAEAIWSDDQHDFECNTQQPGCTNVCYNQFFPISHIRLWALQLILVTCPSLLVLLHVAYRKVKEQKHMEEAGRHCDLLYPNPGKKHGGLWWTYLFSLLLKVAVDLAFLYIFHSIYHNFDLPRLVKCVVAPCPNMVDCFLGRPTEKKVFTYFMVAATLVCIILNLCEVAYLVGKRCKVFVSLQRLA</sequence>
<keyword evidence="6" id="KW-0965">Cell junction</keyword>
<dbReference type="GeneID" id="129342914"/>
<dbReference type="Gene3D" id="1.20.1440.80">
    <property type="entry name" value="Gap junction channel protein cysteine-rich domain"/>
    <property type="match status" value="1"/>
</dbReference>
<reference evidence="13" key="1">
    <citation type="submission" date="2025-08" db="UniProtKB">
        <authorList>
            <consortium name="RefSeq"/>
        </authorList>
    </citation>
    <scope>IDENTIFICATION</scope>
    <source>
        <tissue evidence="13">Blood</tissue>
    </source>
</reference>
<organism evidence="12 13">
    <name type="scientific">Eublepharis macularius</name>
    <name type="common">Leopard gecko</name>
    <name type="synonym">Cyrtodactylus macularius</name>
    <dbReference type="NCBI Taxonomy" id="481883"/>
    <lineage>
        <taxon>Eukaryota</taxon>
        <taxon>Metazoa</taxon>
        <taxon>Chordata</taxon>
        <taxon>Craniata</taxon>
        <taxon>Vertebrata</taxon>
        <taxon>Euteleostomi</taxon>
        <taxon>Lepidosauria</taxon>
        <taxon>Squamata</taxon>
        <taxon>Bifurcata</taxon>
        <taxon>Gekkota</taxon>
        <taxon>Eublepharidae</taxon>
        <taxon>Eublepharinae</taxon>
        <taxon>Eublepharis</taxon>
    </lineage>
</organism>
<feature type="transmembrane region" description="Helical" evidence="9">
    <location>
        <begin position="23"/>
        <end position="44"/>
    </location>
</feature>
<dbReference type="PRINTS" id="PR00206">
    <property type="entry name" value="CONNEXIN"/>
</dbReference>
<dbReference type="CTD" id="127534"/>
<dbReference type="Proteomes" id="UP001190640">
    <property type="component" value="Chromosome 15"/>
</dbReference>
<feature type="domain" description="Connexin cysteine-rich" evidence="11">
    <location>
        <begin position="141"/>
        <end position="208"/>
    </location>
</feature>
<evidence type="ECO:0000256" key="6">
    <source>
        <dbReference type="ARBA" id="ARBA00022949"/>
    </source>
</evidence>
<feature type="transmembrane region" description="Helical" evidence="9">
    <location>
        <begin position="186"/>
        <end position="209"/>
    </location>
</feature>
<evidence type="ECO:0000256" key="4">
    <source>
        <dbReference type="ARBA" id="ARBA00022692"/>
    </source>
</evidence>
<gene>
    <name evidence="13" type="primary">GJB4</name>
</gene>
<evidence type="ECO:0000259" key="10">
    <source>
        <dbReference type="SMART" id="SM00037"/>
    </source>
</evidence>
<keyword evidence="4 9" id="KW-0812">Transmembrane</keyword>
<keyword evidence="7 9" id="KW-1133">Transmembrane helix</keyword>
<keyword evidence="3" id="KW-1003">Cell membrane</keyword>
<evidence type="ECO:0000256" key="1">
    <source>
        <dbReference type="ARBA" id="ARBA00004610"/>
    </source>
</evidence>
<dbReference type="KEGG" id="emc:129342914"/>
<dbReference type="InterPro" id="IPR019570">
    <property type="entry name" value="Connexin_CCC"/>
</dbReference>
<evidence type="ECO:0000256" key="9">
    <source>
        <dbReference type="SAM" id="Phobius"/>
    </source>
</evidence>
<keyword evidence="5" id="KW-0303">Gap junction</keyword>
<evidence type="ECO:0000259" key="11">
    <source>
        <dbReference type="SMART" id="SM01089"/>
    </source>
</evidence>
<evidence type="ECO:0000256" key="8">
    <source>
        <dbReference type="ARBA" id="ARBA00023136"/>
    </source>
</evidence>
<dbReference type="FunFam" id="1.20.1440.80:FF:000001">
    <property type="entry name" value="Gap junction alpha-1"/>
    <property type="match status" value="1"/>
</dbReference>
<dbReference type="Pfam" id="PF00029">
    <property type="entry name" value="Connexin"/>
    <property type="match status" value="1"/>
</dbReference>
<dbReference type="InterPro" id="IPR038359">
    <property type="entry name" value="Connexin_N_sf"/>
</dbReference>
<accession>A0AA97KDC4</accession>
<evidence type="ECO:0000256" key="7">
    <source>
        <dbReference type="ARBA" id="ARBA00022989"/>
    </source>
</evidence>
<dbReference type="PANTHER" id="PTHR11984">
    <property type="entry name" value="CONNEXIN"/>
    <property type="match status" value="1"/>
</dbReference>
<feature type="transmembrane region" description="Helical" evidence="9">
    <location>
        <begin position="128"/>
        <end position="149"/>
    </location>
</feature>
<protein>
    <submittedName>
        <fullName evidence="13">Gap junction beta-4 protein</fullName>
    </submittedName>
</protein>
<evidence type="ECO:0000256" key="5">
    <source>
        <dbReference type="ARBA" id="ARBA00022868"/>
    </source>
</evidence>
<evidence type="ECO:0000313" key="12">
    <source>
        <dbReference type="Proteomes" id="UP001190640"/>
    </source>
</evidence>
<keyword evidence="12" id="KW-1185">Reference proteome</keyword>
<evidence type="ECO:0000313" key="13">
    <source>
        <dbReference type="RefSeq" id="XP_054854848.1"/>
    </source>
</evidence>
<evidence type="ECO:0000256" key="3">
    <source>
        <dbReference type="ARBA" id="ARBA00022475"/>
    </source>
</evidence>
<feature type="domain" description="Connexin N-terminal" evidence="10">
    <location>
        <begin position="42"/>
        <end position="75"/>
    </location>
</feature>
<dbReference type="InterPro" id="IPR000500">
    <property type="entry name" value="Connexin"/>
</dbReference>
<dbReference type="GO" id="GO:0005922">
    <property type="term" value="C:connexin complex"/>
    <property type="evidence" value="ECO:0007669"/>
    <property type="project" value="InterPro"/>
</dbReference>
<dbReference type="PANTHER" id="PTHR11984:SF30">
    <property type="entry name" value="GAP JUNCTION BETA-4 PROTEIN"/>
    <property type="match status" value="1"/>
</dbReference>
<dbReference type="InterPro" id="IPR013092">
    <property type="entry name" value="Connexin_N"/>
</dbReference>
<comment type="subcellular location">
    <subcellularLocation>
        <location evidence="1">Cell junction</location>
        <location evidence="1">Gap junction</location>
    </subcellularLocation>
    <subcellularLocation>
        <location evidence="2">Cell membrane</location>
        <topology evidence="2">Multi-pass membrane protein</topology>
    </subcellularLocation>
</comment>
<dbReference type="GO" id="GO:0007267">
    <property type="term" value="P:cell-cell signaling"/>
    <property type="evidence" value="ECO:0007669"/>
    <property type="project" value="TreeGrafter"/>
</dbReference>
<dbReference type="SMART" id="SM00037">
    <property type="entry name" value="CNX"/>
    <property type="match status" value="1"/>
</dbReference>